<name>A0A8J5ZK23_9ROSI</name>
<reference evidence="1 2" key="1">
    <citation type="journal article" date="2021" name="bioRxiv">
        <title>The Gossypium anomalum genome as a resource for cotton improvement and evolutionary analysis of hybrid incompatibility.</title>
        <authorList>
            <person name="Grover C.E."/>
            <person name="Yuan D."/>
            <person name="Arick M.A."/>
            <person name="Miller E.R."/>
            <person name="Hu G."/>
            <person name="Peterson D.G."/>
            <person name="Wendel J.F."/>
            <person name="Udall J.A."/>
        </authorList>
    </citation>
    <scope>NUCLEOTIDE SEQUENCE [LARGE SCALE GENOMIC DNA]</scope>
    <source>
        <strain evidence="1">JFW-Udall</strain>
        <tissue evidence="1">Leaf</tissue>
    </source>
</reference>
<dbReference type="EMBL" id="JAHUZN010000001">
    <property type="protein sequence ID" value="KAG8502291.1"/>
    <property type="molecule type" value="Genomic_DNA"/>
</dbReference>
<organism evidence="1 2">
    <name type="scientific">Gossypium anomalum</name>
    <dbReference type="NCBI Taxonomy" id="47600"/>
    <lineage>
        <taxon>Eukaryota</taxon>
        <taxon>Viridiplantae</taxon>
        <taxon>Streptophyta</taxon>
        <taxon>Embryophyta</taxon>
        <taxon>Tracheophyta</taxon>
        <taxon>Spermatophyta</taxon>
        <taxon>Magnoliopsida</taxon>
        <taxon>eudicotyledons</taxon>
        <taxon>Gunneridae</taxon>
        <taxon>Pentapetalae</taxon>
        <taxon>rosids</taxon>
        <taxon>malvids</taxon>
        <taxon>Malvales</taxon>
        <taxon>Malvaceae</taxon>
        <taxon>Malvoideae</taxon>
        <taxon>Gossypium</taxon>
    </lineage>
</organism>
<sequence length="189" mass="20987">MCQNAGTKSGNNPDPRNTTFGFGLKYKYTQNYRRPDTRILSVCGSGHRAVALNAVVLRPLIWPKTVTSGGPFMVTERNPNRVCIHFQKARREKKRVPSTLRCLTVIRRPVLLPLPSTHLRVNQGFIEPKDSRVLLTNTESPLGFDCGETSEDSKASNVGAVLVYGAWLLEGTEAKAAAVLYARSERNLF</sequence>
<comment type="caution">
    <text evidence="1">The sequence shown here is derived from an EMBL/GenBank/DDBJ whole genome shotgun (WGS) entry which is preliminary data.</text>
</comment>
<accession>A0A8J5ZK23</accession>
<evidence type="ECO:0000313" key="2">
    <source>
        <dbReference type="Proteomes" id="UP000701853"/>
    </source>
</evidence>
<dbReference type="Proteomes" id="UP000701853">
    <property type="component" value="Chromosome 1"/>
</dbReference>
<gene>
    <name evidence="1" type="ORF">CXB51_002183</name>
</gene>
<dbReference type="OrthoDB" id="10498457at2759"/>
<keyword evidence="2" id="KW-1185">Reference proteome</keyword>
<evidence type="ECO:0000313" key="1">
    <source>
        <dbReference type="EMBL" id="KAG8502291.1"/>
    </source>
</evidence>
<protein>
    <submittedName>
        <fullName evidence="1">Uncharacterized protein</fullName>
    </submittedName>
</protein>
<proteinExistence type="predicted"/>
<dbReference type="AlphaFoldDB" id="A0A8J5ZK23"/>